<comment type="caution">
    <text evidence="5">The sequence shown here is derived from an EMBL/GenBank/DDBJ whole genome shotgun (WGS) entry which is preliminary data.</text>
</comment>
<keyword evidence="2" id="KW-0732">Signal</keyword>
<evidence type="ECO:0000313" key="6">
    <source>
        <dbReference type="Proteomes" id="UP000249061"/>
    </source>
</evidence>
<gene>
    <name evidence="5" type="ORF">DI536_16180</name>
</gene>
<feature type="domain" description="Solute-binding protein family 3/N-terminal" evidence="4">
    <location>
        <begin position="40"/>
        <end position="265"/>
    </location>
</feature>
<dbReference type="GO" id="GO:0009279">
    <property type="term" value="C:cell outer membrane"/>
    <property type="evidence" value="ECO:0007669"/>
    <property type="project" value="UniProtKB-SubCell"/>
</dbReference>
<accession>A0A2W5VNA2</accession>
<dbReference type="Gene3D" id="1.10.530.10">
    <property type="match status" value="1"/>
</dbReference>
<dbReference type="InterPro" id="IPR008258">
    <property type="entry name" value="Transglycosylase_SLT_dom_1"/>
</dbReference>
<protein>
    <recommendedName>
        <fullName evidence="4">Solute-binding protein family 3/N-terminal domain-containing protein</fullName>
    </recommendedName>
</protein>
<dbReference type="PANTHER" id="PTHR35936:SF32">
    <property type="entry name" value="MEMBRANE-BOUND LYTIC MUREIN TRANSGLYCOSYLASE F"/>
    <property type="match status" value="1"/>
</dbReference>
<sequence>MRPDDATLRSKLDAFLIERAFTAGVTNDQRDLPDIKKRGTLRVLTRNNAVSFLLYRGNRDGFDYELAKGFAKSQGLMLEVVVAPTYDSMLQMLERGTADFIAASLTVTPEREQRVAFTRPYLKVTELFVQKKGSPALTSLEQLRGRTVTVRPSSSYAEKLKPLAPRYGFTLAAADERDEVEDLLADVDDGVIELTVADSHFFDAEAMFRPTLEAPLALSASDSVPIAFATRKTNPKLQAALDAFVARVYRGTEYNMLKKRCFGSRATITQGHERASKTGSLSQYDAVIRQYSDRYGFDWRLMSAQAWRESRFDPRARSGAGAIGLFQVLPSTGRDLGFTRLTDPDQGTHAGIKYMSQLVQRVEPSVPIDERVRFALAGYNAGFTRVQDARKLAASLKLDPDVWAGNVEKAMLLMARPRYSKNLRSGFCRCQEPVDYVRIIENKYESFVQLVK</sequence>
<comment type="subcellular location">
    <subcellularLocation>
        <location evidence="1">Cell outer membrane</location>
        <topology evidence="1">Peripheral membrane protein</topology>
    </subcellularLocation>
</comment>
<evidence type="ECO:0000256" key="2">
    <source>
        <dbReference type="ARBA" id="ARBA00022729"/>
    </source>
</evidence>
<dbReference type="Pfam" id="PF01464">
    <property type="entry name" value="SLT"/>
    <property type="match status" value="1"/>
</dbReference>
<dbReference type="CDD" id="cd01009">
    <property type="entry name" value="PBP2_YfhD_N"/>
    <property type="match status" value="1"/>
</dbReference>
<dbReference type="PANTHER" id="PTHR35936">
    <property type="entry name" value="MEMBRANE-BOUND LYTIC MUREIN TRANSGLYCOSYLASE F"/>
    <property type="match status" value="1"/>
</dbReference>
<dbReference type="SMART" id="SM00062">
    <property type="entry name" value="PBPb"/>
    <property type="match status" value="1"/>
</dbReference>
<dbReference type="InterPro" id="IPR023346">
    <property type="entry name" value="Lysozyme-like_dom_sf"/>
</dbReference>
<evidence type="ECO:0000259" key="4">
    <source>
        <dbReference type="SMART" id="SM00062"/>
    </source>
</evidence>
<name>A0A2W5VNA2_9BACT</name>
<keyword evidence="3" id="KW-0472">Membrane</keyword>
<dbReference type="Gene3D" id="3.40.190.10">
    <property type="entry name" value="Periplasmic binding protein-like II"/>
    <property type="match status" value="2"/>
</dbReference>
<organism evidence="5 6">
    <name type="scientific">Archangium gephyra</name>
    <dbReference type="NCBI Taxonomy" id="48"/>
    <lineage>
        <taxon>Bacteria</taxon>
        <taxon>Pseudomonadati</taxon>
        <taxon>Myxococcota</taxon>
        <taxon>Myxococcia</taxon>
        <taxon>Myxococcales</taxon>
        <taxon>Cystobacterineae</taxon>
        <taxon>Archangiaceae</taxon>
        <taxon>Archangium</taxon>
    </lineage>
</organism>
<dbReference type="SUPFAM" id="SSF53850">
    <property type="entry name" value="Periplasmic binding protein-like II"/>
    <property type="match status" value="1"/>
</dbReference>
<dbReference type="CDD" id="cd13403">
    <property type="entry name" value="MLTF-like"/>
    <property type="match status" value="1"/>
</dbReference>
<keyword evidence="3" id="KW-0998">Cell outer membrane</keyword>
<evidence type="ECO:0000256" key="1">
    <source>
        <dbReference type="ARBA" id="ARBA00004339"/>
    </source>
</evidence>
<dbReference type="InterPro" id="IPR001638">
    <property type="entry name" value="Solute-binding_3/MltF_N"/>
</dbReference>
<dbReference type="EMBL" id="QFQP01000013">
    <property type="protein sequence ID" value="PZR11871.1"/>
    <property type="molecule type" value="Genomic_DNA"/>
</dbReference>
<dbReference type="AlphaFoldDB" id="A0A2W5VNA2"/>
<evidence type="ECO:0000256" key="3">
    <source>
        <dbReference type="ARBA" id="ARBA00023237"/>
    </source>
</evidence>
<dbReference type="Proteomes" id="UP000249061">
    <property type="component" value="Unassembled WGS sequence"/>
</dbReference>
<evidence type="ECO:0000313" key="5">
    <source>
        <dbReference type="EMBL" id="PZR11871.1"/>
    </source>
</evidence>
<dbReference type="SUPFAM" id="SSF53955">
    <property type="entry name" value="Lysozyme-like"/>
    <property type="match status" value="1"/>
</dbReference>
<proteinExistence type="predicted"/>
<reference evidence="5 6" key="1">
    <citation type="submission" date="2017-08" db="EMBL/GenBank/DDBJ databases">
        <title>Infants hospitalized years apart are colonized by the same room-sourced microbial strains.</title>
        <authorList>
            <person name="Brooks B."/>
            <person name="Olm M.R."/>
            <person name="Firek B.A."/>
            <person name="Baker R."/>
            <person name="Thomas B.C."/>
            <person name="Morowitz M.J."/>
            <person name="Banfield J.F."/>
        </authorList>
    </citation>
    <scope>NUCLEOTIDE SEQUENCE [LARGE SCALE GENOMIC DNA]</scope>
    <source>
        <strain evidence="5">S2_003_000_R2_14</strain>
    </source>
</reference>
<dbReference type="Pfam" id="PF00497">
    <property type="entry name" value="SBP_bac_3"/>
    <property type="match status" value="1"/>
</dbReference>